<feature type="chain" id="PRO_5046291704" evidence="1">
    <location>
        <begin position="27"/>
        <end position="954"/>
    </location>
</feature>
<gene>
    <name evidence="3" type="ORF">QBE51_07470</name>
</gene>
<sequence length="954" mass="105681">MKRKYNNIFYIFLIFCFVLTSGIPQAAEASLRNVLHKQVDEQEVRKGVSYIKDRRLTEDGWLDTHILKVDLTNPNIRLDVIESTNEYNLKEKTTDLVKSNGAVAGINGDFFDMSKNPTASLGMVIRDGNLISAGNYVNLKENQWTTFFIDENGIPFIDYCKVAMYFYNEDKISFEIAGINKVTTFKKGVYLDRNAYTTTAQVDKINQTLYKIVVENDVITYISKKGETVNIPKDGYVIAIEESVAVPKINQFKIGQGVRFDLQTSIDLNKIKMALGGAGKIVDKGTVPASPGHLVSPNARNPRSALGISKDGKTVYLIAVDGRNHSLGATHSEMTSILLEYGIYDAIHLDGGGSTAVAAKLAGKNEVTLLNVPSDGSERKVVNGLGVFSDAPTGNLFGIRIVPKYTRVFQNTPVEMNVIGYDENLNPVNISMGDIKWGTEKMYGKWSGNVFYPESIGTGIITAQIGNVKGSTTLTSMGTPKELKVTPGSIRLKPGESVGIKVEGLDGEGYQAPIDWSKLTWKINASLGTVQDGKFIAGNSTGQGVLEGSLGEIKVYIPVAIGEQVTAIESFETQANTEWVGYPNYVTGEVTLDSTLAYEGKNSVKMTYFFKAKPNETQAAYIQFKKPLTLKDQPKAIGMWVYGDSSKDWLRGRIIDGKGTNHTINFASQIDWNGWKYVQAEIPKAAVSPISLDRIYAVTLNNTAERTNTLYIDHLSTIASPEINSKNLPLSTKLKDKYEKPLSKDAGQSTFDITVFGTTANKNTLLDEVVQREVITQMNKNSSFSIYAGSTEIKTSDIKVPYMLWNNQYAVKDLNNTRIIQLSASKGGIRATNPEQWKNLQRDLATNQSHIIIVMDKNPLNSGSFKDSMEAELFHNVLKKVRVEQNKNIFVVTAEGYATSVQVKEGIRYTNLNGLWYSGNDVNLYKDFSILRFRIKDSEIYYDIQPVYPAVIVD</sequence>
<reference evidence="3 4" key="1">
    <citation type="submission" date="2023-03" db="EMBL/GenBank/DDBJ databases">
        <title>Novel Species.</title>
        <authorList>
            <person name="Ma S."/>
        </authorList>
    </citation>
    <scope>NUCLEOTIDE SEQUENCE [LARGE SCALE GENOMIC DNA]</scope>
    <source>
        <strain evidence="3 4">LIND6LT2</strain>
    </source>
</reference>
<accession>A0ABZ2Y172</accession>
<protein>
    <submittedName>
        <fullName evidence="3">Phosphodiester glycosidase family protein</fullName>
    </submittedName>
</protein>
<keyword evidence="4" id="KW-1185">Reference proteome</keyword>
<dbReference type="GO" id="GO:0016798">
    <property type="term" value="F:hydrolase activity, acting on glycosyl bonds"/>
    <property type="evidence" value="ECO:0007669"/>
    <property type="project" value="UniProtKB-KW"/>
</dbReference>
<name>A0ABZ2Y172_9FIRM</name>
<organism evidence="3 4">
    <name type="scientific">Defluviitalea saccharophila</name>
    <dbReference type="NCBI Taxonomy" id="879970"/>
    <lineage>
        <taxon>Bacteria</taxon>
        <taxon>Bacillati</taxon>
        <taxon>Bacillota</taxon>
        <taxon>Clostridia</taxon>
        <taxon>Lachnospirales</taxon>
        <taxon>Defluviitaleaceae</taxon>
        <taxon>Defluviitalea</taxon>
    </lineage>
</organism>
<dbReference type="Gene3D" id="2.60.120.430">
    <property type="entry name" value="Galactose-binding lectin"/>
    <property type="match status" value="1"/>
</dbReference>
<dbReference type="Proteomes" id="UP001486565">
    <property type="component" value="Chromosome"/>
</dbReference>
<dbReference type="InterPro" id="IPR018711">
    <property type="entry name" value="NAGPA"/>
</dbReference>
<dbReference type="EMBL" id="CP121687">
    <property type="protein sequence ID" value="WZL68670.1"/>
    <property type="molecule type" value="Genomic_DNA"/>
</dbReference>
<dbReference type="PANTHER" id="PTHR40446:SF2">
    <property type="entry name" value="N-ACETYLGLUCOSAMINE-1-PHOSPHODIESTER ALPHA-N-ACETYLGLUCOSAMINIDASE"/>
    <property type="match status" value="1"/>
</dbReference>
<evidence type="ECO:0000313" key="3">
    <source>
        <dbReference type="EMBL" id="WZL68670.1"/>
    </source>
</evidence>
<evidence type="ECO:0000259" key="2">
    <source>
        <dbReference type="Pfam" id="PF09992"/>
    </source>
</evidence>
<keyword evidence="3" id="KW-0378">Hydrolase</keyword>
<evidence type="ECO:0000256" key="1">
    <source>
        <dbReference type="SAM" id="SignalP"/>
    </source>
</evidence>
<keyword evidence="3" id="KW-0326">Glycosidase</keyword>
<dbReference type="PANTHER" id="PTHR40446">
    <property type="entry name" value="N-ACETYLGLUCOSAMINE-1-PHOSPHODIESTER ALPHA-N-ACETYLGLUCOSAMINIDASE"/>
    <property type="match status" value="1"/>
</dbReference>
<dbReference type="RefSeq" id="WP_341875677.1">
    <property type="nucleotide sequence ID" value="NZ_CP121687.1"/>
</dbReference>
<evidence type="ECO:0000313" key="4">
    <source>
        <dbReference type="Proteomes" id="UP001486565"/>
    </source>
</evidence>
<feature type="domain" description="Phosphodiester glycosidase" evidence="2">
    <location>
        <begin position="212"/>
        <end position="388"/>
    </location>
</feature>
<proteinExistence type="predicted"/>
<keyword evidence="1" id="KW-0732">Signal</keyword>
<feature type="signal peptide" evidence="1">
    <location>
        <begin position="1"/>
        <end position="26"/>
    </location>
</feature>
<dbReference type="Pfam" id="PF09992">
    <property type="entry name" value="NAGPA"/>
    <property type="match status" value="1"/>
</dbReference>